<name>A0A1Q3B1S8_CEPFO</name>
<organism evidence="1 2">
    <name type="scientific">Cephalotus follicularis</name>
    <name type="common">Albany pitcher plant</name>
    <dbReference type="NCBI Taxonomy" id="3775"/>
    <lineage>
        <taxon>Eukaryota</taxon>
        <taxon>Viridiplantae</taxon>
        <taxon>Streptophyta</taxon>
        <taxon>Embryophyta</taxon>
        <taxon>Tracheophyta</taxon>
        <taxon>Spermatophyta</taxon>
        <taxon>Magnoliopsida</taxon>
        <taxon>eudicotyledons</taxon>
        <taxon>Gunneridae</taxon>
        <taxon>Pentapetalae</taxon>
        <taxon>rosids</taxon>
        <taxon>fabids</taxon>
        <taxon>Oxalidales</taxon>
        <taxon>Cephalotaceae</taxon>
        <taxon>Cephalotus</taxon>
    </lineage>
</organism>
<feature type="non-terminal residue" evidence="1">
    <location>
        <position position="1"/>
    </location>
</feature>
<evidence type="ECO:0000313" key="2">
    <source>
        <dbReference type="Proteomes" id="UP000187406"/>
    </source>
</evidence>
<reference evidence="2" key="1">
    <citation type="submission" date="2016-04" db="EMBL/GenBank/DDBJ databases">
        <title>Cephalotus genome sequencing.</title>
        <authorList>
            <person name="Fukushima K."/>
            <person name="Hasebe M."/>
            <person name="Fang X."/>
        </authorList>
    </citation>
    <scope>NUCLEOTIDE SEQUENCE [LARGE SCALE GENOMIC DNA]</scope>
    <source>
        <strain evidence="2">cv. St1</strain>
    </source>
</reference>
<dbReference type="AlphaFoldDB" id="A0A1Q3B1S8"/>
<dbReference type="InterPro" id="IPR051596">
    <property type="entry name" value="Caulimoviridae_Movement"/>
</dbReference>
<dbReference type="OrthoDB" id="1429427at2759"/>
<dbReference type="InterPro" id="IPR028919">
    <property type="entry name" value="Viral_movement"/>
</dbReference>
<keyword evidence="2" id="KW-1185">Reference proteome</keyword>
<accession>A0A1Q3B1S8</accession>
<dbReference type="PANTHER" id="PTHR47599">
    <property type="entry name" value="CELL-TO-CELL MOVEMENT PROTEIN"/>
    <property type="match status" value="1"/>
</dbReference>
<protein>
    <submittedName>
        <fullName evidence="1">MP domain-containing protein</fullName>
    </submittedName>
</protein>
<gene>
    <name evidence="1" type="ORF">CFOL_v3_05492</name>
</gene>
<dbReference type="EMBL" id="BDDD01000234">
    <property type="protein sequence ID" value="GAV61967.1"/>
    <property type="molecule type" value="Genomic_DNA"/>
</dbReference>
<dbReference type="PANTHER" id="PTHR47599:SF4">
    <property type="entry name" value="POLYPROTEIN"/>
    <property type="match status" value="1"/>
</dbReference>
<proteinExistence type="predicted"/>
<sequence>LVQITLKPLTRIGLNNSLIICLRDCRHNKFTRSLLGLVESSLSNDPIYFNCFSNFIVSLNEPNILKTLTINLKTFGLDMLHGSQNLVLINTIHYKVMTRVSPNAKIMDTKGETILFHINTEKINIAIPKPIKWNEIIIQKNGFYIQNHLQKY</sequence>
<dbReference type="Proteomes" id="UP000187406">
    <property type="component" value="Unassembled WGS sequence"/>
</dbReference>
<comment type="caution">
    <text evidence="1">The sequence shown here is derived from an EMBL/GenBank/DDBJ whole genome shotgun (WGS) entry which is preliminary data.</text>
</comment>
<dbReference type="Pfam" id="PF01107">
    <property type="entry name" value="MP"/>
    <property type="match status" value="1"/>
</dbReference>
<dbReference type="InParanoid" id="A0A1Q3B1S8"/>
<evidence type="ECO:0000313" key="1">
    <source>
        <dbReference type="EMBL" id="GAV61967.1"/>
    </source>
</evidence>